<dbReference type="RefSeq" id="WP_093824303.1">
    <property type="nucleotide sequence ID" value="NZ_FOLQ01000002.1"/>
</dbReference>
<keyword evidence="1" id="KW-1133">Transmembrane helix</keyword>
<accession>A0A1I1LVL5</accession>
<reference evidence="2 3" key="1">
    <citation type="submission" date="2016-10" db="EMBL/GenBank/DDBJ databases">
        <authorList>
            <person name="de Groot N.N."/>
        </authorList>
    </citation>
    <scope>NUCLEOTIDE SEQUENCE [LARGE SCALE GENOMIC DNA]</scope>
    <source>
        <strain evidence="2 3">DSM 26130</strain>
    </source>
</reference>
<feature type="transmembrane region" description="Helical" evidence="1">
    <location>
        <begin position="9"/>
        <end position="32"/>
    </location>
</feature>
<feature type="transmembrane region" description="Helical" evidence="1">
    <location>
        <begin position="52"/>
        <end position="75"/>
    </location>
</feature>
<dbReference type="OrthoDB" id="1909107at2"/>
<feature type="transmembrane region" description="Helical" evidence="1">
    <location>
        <begin position="126"/>
        <end position="147"/>
    </location>
</feature>
<name>A0A1I1LVL5_9BACT</name>
<dbReference type="AlphaFoldDB" id="A0A1I1LVL5"/>
<keyword evidence="1" id="KW-0812">Transmembrane</keyword>
<dbReference type="EMBL" id="FOLQ01000002">
    <property type="protein sequence ID" value="SFC77131.1"/>
    <property type="molecule type" value="Genomic_DNA"/>
</dbReference>
<dbReference type="Proteomes" id="UP000198598">
    <property type="component" value="Unassembled WGS sequence"/>
</dbReference>
<protein>
    <submittedName>
        <fullName evidence="2">Uncharacterized protein</fullName>
    </submittedName>
</protein>
<keyword evidence="1" id="KW-0472">Membrane</keyword>
<feature type="transmembrane region" description="Helical" evidence="1">
    <location>
        <begin position="96"/>
        <end position="120"/>
    </location>
</feature>
<sequence>METKTTRTIILILLAFLGLGAIGGGGVLIVSPSGELMGMPLSLLDRSPFTNFLVPGLFLFGVLGLVPCLLVVALLKKPASKAADQLNFFSDMHWSWTCCIYVAIALIIWIQIEMVVIYGIHWSQTFYMFLAITILFVALLPGVRNLYKK</sequence>
<keyword evidence="3" id="KW-1185">Reference proteome</keyword>
<evidence type="ECO:0000313" key="2">
    <source>
        <dbReference type="EMBL" id="SFC77131.1"/>
    </source>
</evidence>
<evidence type="ECO:0000313" key="3">
    <source>
        <dbReference type="Proteomes" id="UP000198598"/>
    </source>
</evidence>
<organism evidence="2 3">
    <name type="scientific">Spirosoma endophyticum</name>
    <dbReference type="NCBI Taxonomy" id="662367"/>
    <lineage>
        <taxon>Bacteria</taxon>
        <taxon>Pseudomonadati</taxon>
        <taxon>Bacteroidota</taxon>
        <taxon>Cytophagia</taxon>
        <taxon>Cytophagales</taxon>
        <taxon>Cytophagaceae</taxon>
        <taxon>Spirosoma</taxon>
    </lineage>
</organism>
<proteinExistence type="predicted"/>
<dbReference type="STRING" id="662367.SAMN05216167_102364"/>
<evidence type="ECO:0000256" key="1">
    <source>
        <dbReference type="SAM" id="Phobius"/>
    </source>
</evidence>
<gene>
    <name evidence="2" type="ORF">SAMN05216167_102364</name>
</gene>